<accession>K2GG33</accession>
<feature type="domain" description="GGDEF" evidence="2">
    <location>
        <begin position="397"/>
        <end position="489"/>
    </location>
</feature>
<protein>
    <submittedName>
        <fullName evidence="3">Diguanylate cyclase/phosphodiesterase</fullName>
    </submittedName>
</protein>
<dbReference type="EMBL" id="AMFJ01000188">
    <property type="protein sequence ID" value="EKE29339.1"/>
    <property type="molecule type" value="Genomic_DNA"/>
</dbReference>
<keyword evidence="1" id="KW-0812">Transmembrane</keyword>
<evidence type="ECO:0000313" key="3">
    <source>
        <dbReference type="EMBL" id="EKE29339.1"/>
    </source>
</evidence>
<keyword evidence="1" id="KW-0472">Membrane</keyword>
<name>K2GG33_9BACT</name>
<reference evidence="3" key="1">
    <citation type="journal article" date="2012" name="Science">
        <title>Fermentation, hydrogen, and sulfur metabolism in multiple uncultivated bacterial phyla.</title>
        <authorList>
            <person name="Wrighton K.C."/>
            <person name="Thomas B.C."/>
            <person name="Sharon I."/>
            <person name="Miller C.S."/>
            <person name="Castelle C.J."/>
            <person name="VerBerkmoes N.C."/>
            <person name="Wilkins M.J."/>
            <person name="Hettich R.L."/>
            <person name="Lipton M.S."/>
            <person name="Williams K.H."/>
            <person name="Long P.E."/>
            <person name="Banfield J.F."/>
        </authorList>
    </citation>
    <scope>NUCLEOTIDE SEQUENCE [LARGE SCALE GENOMIC DNA]</scope>
</reference>
<gene>
    <name evidence="3" type="ORF">ACD_2C00188G0002</name>
</gene>
<dbReference type="Pfam" id="PF00990">
    <property type="entry name" value="GGDEF"/>
    <property type="match status" value="1"/>
</dbReference>
<keyword evidence="1" id="KW-1133">Transmembrane helix</keyword>
<dbReference type="InterPro" id="IPR029787">
    <property type="entry name" value="Nucleotide_cyclase"/>
</dbReference>
<feature type="transmembrane region" description="Helical" evidence="1">
    <location>
        <begin position="41"/>
        <end position="59"/>
    </location>
</feature>
<sequence length="597" mass="72009">MPLNNDKDIPDYNSGKWKSDLAKVFSANSAKTWFKKEIRDILSCPITITALWMWILAFSNQAYRWYIHKQDWQNLNINEEVAQIIDKKPKNLSQATKKVIYIEINKALEQLSIDKAESDKISRWLLIEIEKSWLLDQTLPKPKPWWISALFALIYIYLYTKTIRKIRLDHHPVSTFSFAWFSILNGWFALSNWILDPWSLGYLSACIMWAVTVAVNEIEIRKLKGKKDELDVQKILLSFVVWEKNPVVIYKWDCSNKETEFPNEKPLFWNPAMEQISWYVFDDVKGMTQYEIMRLLYWYDERIFRDVMKHLAWVNNTWFWYKNKVFPLKTKDWNIVDVAWHTEKVPWGWRISFGSIDQTEINKSLRKDPTFDCSNLRALKEDFWWLISQLWDPDETAEKSSILSVLYSDFDWFRKINDNFGMLFWDIILSEYISYIKWELRRRDDDIYRNAWDEFVLICNCVNRNNIVHRVEMMKEHFSRITLIVEFSDWEFKVKQLKHWSNWAAKAYLNANVFVNEFSLKKYKAWDKWDYKIILPPMSSSWWITDFKFDKNTLSEIDVDSIVDKLIWQAIKAKYESKKKWNNHVTVFDITLAQDRS</sequence>
<dbReference type="InterPro" id="IPR043128">
    <property type="entry name" value="Rev_trsase/Diguanyl_cyclase"/>
</dbReference>
<feature type="transmembrane region" description="Helical" evidence="1">
    <location>
        <begin position="172"/>
        <end position="194"/>
    </location>
</feature>
<evidence type="ECO:0000256" key="1">
    <source>
        <dbReference type="SAM" id="Phobius"/>
    </source>
</evidence>
<dbReference type="SUPFAM" id="SSF55073">
    <property type="entry name" value="Nucleotide cyclase"/>
    <property type="match status" value="1"/>
</dbReference>
<dbReference type="AlphaFoldDB" id="K2GG33"/>
<organism evidence="3">
    <name type="scientific">uncultured bacterium</name>
    <name type="common">gcode 4</name>
    <dbReference type="NCBI Taxonomy" id="1234023"/>
    <lineage>
        <taxon>Bacteria</taxon>
        <taxon>environmental samples</taxon>
    </lineage>
</organism>
<evidence type="ECO:0000259" key="2">
    <source>
        <dbReference type="Pfam" id="PF00990"/>
    </source>
</evidence>
<proteinExistence type="predicted"/>
<dbReference type="Gene3D" id="3.30.70.270">
    <property type="match status" value="1"/>
</dbReference>
<feature type="transmembrane region" description="Helical" evidence="1">
    <location>
        <begin position="144"/>
        <end position="160"/>
    </location>
</feature>
<dbReference type="InterPro" id="IPR000160">
    <property type="entry name" value="GGDEF_dom"/>
</dbReference>
<comment type="caution">
    <text evidence="3">The sequence shown here is derived from an EMBL/GenBank/DDBJ whole genome shotgun (WGS) entry which is preliminary data.</text>
</comment>